<comment type="subcellular location">
    <subcellularLocation>
        <location evidence="1">Cell envelope</location>
    </subcellularLocation>
    <subcellularLocation>
        <location evidence="2">Cell outer membrane</location>
    </subcellularLocation>
    <subcellularLocation>
        <location evidence="3">Secreted</location>
    </subcellularLocation>
</comment>
<dbReference type="PANTHER" id="PTHR11319:SF35">
    <property type="entry name" value="OUTER MEMBRANE PROTEIN PMPC-RELATED"/>
    <property type="match status" value="1"/>
</dbReference>
<dbReference type="Proteomes" id="UP000664859">
    <property type="component" value="Unassembled WGS sequence"/>
</dbReference>
<evidence type="ECO:0000256" key="6">
    <source>
        <dbReference type="ARBA" id="ARBA00023136"/>
    </source>
</evidence>
<organism evidence="9 10">
    <name type="scientific">Tribonema minus</name>
    <dbReference type="NCBI Taxonomy" id="303371"/>
    <lineage>
        <taxon>Eukaryota</taxon>
        <taxon>Sar</taxon>
        <taxon>Stramenopiles</taxon>
        <taxon>Ochrophyta</taxon>
        <taxon>PX clade</taxon>
        <taxon>Xanthophyceae</taxon>
        <taxon>Tribonematales</taxon>
        <taxon>Tribonemataceae</taxon>
        <taxon>Tribonema</taxon>
    </lineage>
</organism>
<dbReference type="SUPFAM" id="SSF51126">
    <property type="entry name" value="Pectin lyase-like"/>
    <property type="match status" value="1"/>
</dbReference>
<feature type="compositionally biased region" description="Low complexity" evidence="8">
    <location>
        <begin position="256"/>
        <end position="326"/>
    </location>
</feature>
<reference evidence="9" key="1">
    <citation type="submission" date="2021-02" db="EMBL/GenBank/DDBJ databases">
        <title>First Annotated Genome of the Yellow-green Alga Tribonema minus.</title>
        <authorList>
            <person name="Mahan K.M."/>
        </authorList>
    </citation>
    <scope>NUCLEOTIDE SEQUENCE</scope>
    <source>
        <strain evidence="9">UTEX B ZZ1240</strain>
    </source>
</reference>
<evidence type="ECO:0000256" key="5">
    <source>
        <dbReference type="ARBA" id="ARBA00022729"/>
    </source>
</evidence>
<evidence type="ECO:0000313" key="10">
    <source>
        <dbReference type="Proteomes" id="UP000664859"/>
    </source>
</evidence>
<keyword evidence="10" id="KW-1185">Reference proteome</keyword>
<dbReference type="GO" id="GO:0005576">
    <property type="term" value="C:extracellular region"/>
    <property type="evidence" value="ECO:0007669"/>
    <property type="project" value="UniProtKB-SubCell"/>
</dbReference>
<evidence type="ECO:0000256" key="4">
    <source>
        <dbReference type="ARBA" id="ARBA00022525"/>
    </source>
</evidence>
<dbReference type="PANTHER" id="PTHR11319">
    <property type="entry name" value="G PROTEIN-COUPLED RECEPTOR-RELATED"/>
    <property type="match status" value="1"/>
</dbReference>
<feature type="region of interest" description="Disordered" evidence="8">
    <location>
        <begin position="250"/>
        <end position="339"/>
    </location>
</feature>
<dbReference type="InterPro" id="IPR011050">
    <property type="entry name" value="Pectin_lyase_fold/virulence"/>
</dbReference>
<dbReference type="OrthoDB" id="77931at2759"/>
<evidence type="ECO:0000256" key="3">
    <source>
        <dbReference type="ARBA" id="ARBA00004613"/>
    </source>
</evidence>
<gene>
    <name evidence="9" type="ORF">JKP88DRAFT_273858</name>
</gene>
<accession>A0A835YNH5</accession>
<evidence type="ECO:0000256" key="2">
    <source>
        <dbReference type="ARBA" id="ARBA00004442"/>
    </source>
</evidence>
<proteinExistence type="predicted"/>
<protein>
    <submittedName>
        <fullName evidence="9">Uncharacterized protein</fullName>
    </submittedName>
</protein>
<evidence type="ECO:0000256" key="8">
    <source>
        <dbReference type="SAM" id="MobiDB-lite"/>
    </source>
</evidence>
<dbReference type="InterPro" id="IPR003368">
    <property type="entry name" value="POMP_repeat"/>
</dbReference>
<keyword evidence="6" id="KW-0472">Membrane</keyword>
<comment type="caution">
    <text evidence="9">The sequence shown here is derived from an EMBL/GenBank/DDBJ whole genome shotgun (WGS) entry which is preliminary data.</text>
</comment>
<sequence>MVKGPTKRERACANQYILFWDSLKDNERTQAALNEYCRTIAVEQSSAVCTFKPTLIANMPNLFSHVKKLILESTHPDRVEMAKHCSCPDISNGVRARGDAILEAHANKGILDFHTTPIIQYSATVALAHGDITGTTVGDWWELFLALMVLSQRRFACIWKGRFKVDPEKPGHVVIDKLSKNQKKGEPFSFPIIYITPEEWCAANDHLYDAYDQEEDSLRNGIEARMKNLYVYNDLRVAYRKRFAKEYTPHHSRGLGAASGSSSSSSSNASNASDSSSSSAGSSSPSAGSSSNSSAGSSSSISTISSSSAGSSSSSSSSSAGSSSGSARKRSRDEDGEDWMRGRAASYKLQMTRAHEMLAAAVALEAEAAERLIVTGVHVGGVKWDFDGGDGGAIYNGGDFTCSTSTFATNNAHRGGAISNGAGGDFTCSDSTFATNTAGPGGAVNNDGVFNCSDSTFANNKADSGGAIYNENGGKFTCTSSTFATNTADSGGGAIYNDGDFTCTSSTFANNKAGVAVPYGVPVLWRERAVTDAARLSPSECVATSVHLGSILASIDQPTF</sequence>
<name>A0A835YNH5_9STRA</name>
<dbReference type="AlphaFoldDB" id="A0A835YNH5"/>
<evidence type="ECO:0000313" key="9">
    <source>
        <dbReference type="EMBL" id="KAG5178592.1"/>
    </source>
</evidence>
<dbReference type="EMBL" id="JAFCMP010000514">
    <property type="protein sequence ID" value="KAG5178592.1"/>
    <property type="molecule type" value="Genomic_DNA"/>
</dbReference>
<keyword evidence="5" id="KW-0732">Signal</keyword>
<keyword evidence="4" id="KW-0964">Secreted</keyword>
<dbReference type="Pfam" id="PF02415">
    <property type="entry name" value="Chlam_PMP"/>
    <property type="match status" value="2"/>
</dbReference>
<keyword evidence="7" id="KW-0998">Cell outer membrane</keyword>
<evidence type="ECO:0000256" key="7">
    <source>
        <dbReference type="ARBA" id="ARBA00023237"/>
    </source>
</evidence>
<evidence type="ECO:0000256" key="1">
    <source>
        <dbReference type="ARBA" id="ARBA00004196"/>
    </source>
</evidence>